<comment type="caution">
    <text evidence="1">The sequence shown here is derived from an EMBL/GenBank/DDBJ whole genome shotgun (WGS) entry which is preliminary data.</text>
</comment>
<dbReference type="Proteomes" id="UP000248291">
    <property type="component" value="Unassembled WGS sequence"/>
</dbReference>
<protein>
    <submittedName>
        <fullName evidence="1">Uncharacterized protein</fullName>
    </submittedName>
</protein>
<evidence type="ECO:0000313" key="2">
    <source>
        <dbReference type="EMBL" id="GBH17105.1"/>
    </source>
</evidence>
<reference evidence="1 3" key="1">
    <citation type="submission" date="2018-04" db="EMBL/GenBank/DDBJ databases">
        <title>Draft genome sequence of Pseudomonas syringae pv. actinidiae biovar 1 strains isolated from kiwifruit in Kagawa prefecture.</title>
        <authorList>
            <person name="Tabuchi M."/>
            <person name="Saito M."/>
            <person name="Fujiwara S."/>
            <person name="Sasa N."/>
            <person name="Akimitsu K."/>
            <person name="Gomi K."/>
            <person name="Konishi-Sugita S."/>
            <person name="Hamano K."/>
            <person name="Kataoka I."/>
        </authorList>
    </citation>
    <scope>NUCLEOTIDE SEQUENCE [LARGE SCALE GENOMIC DNA]</scope>
    <source>
        <strain evidence="1 3">MAFF212206</strain>
    </source>
</reference>
<dbReference type="Proteomes" id="UP000247480">
    <property type="component" value="Unassembled WGS sequence"/>
</dbReference>
<accession>A0A2V0QBL6</accession>
<evidence type="ECO:0000313" key="3">
    <source>
        <dbReference type="Proteomes" id="UP000247480"/>
    </source>
</evidence>
<reference evidence="2 4" key="2">
    <citation type="submission" date="2018-04" db="EMBL/GenBank/DDBJ databases">
        <title>Draft genome sequence of Pseudomonas syringae pv. actinidiae biovar 3 strains isolated from kiwifruit in Kagawa prefecture.</title>
        <authorList>
            <person name="Tabuchi M."/>
            <person name="Saito M."/>
            <person name="Fujiwara S."/>
            <person name="Sasa N."/>
            <person name="Akimitsu K."/>
            <person name="Gomi K."/>
            <person name="Konishi-Sugita S."/>
            <person name="Hamano K."/>
            <person name="Kataoka I."/>
        </authorList>
    </citation>
    <scope>NUCLEOTIDE SEQUENCE [LARGE SCALE GENOMIC DNA]</scope>
    <source>
        <strain evidence="2 4">MAFF212211</strain>
    </source>
</reference>
<sequence>MRGCVLWATAFCGFGLLFLRSLRGFCVLGLGHDGRIARAGSCIVIGRFSSNYCTTKGQAQNDTCTDYRKFHRINSTRKEGEFRNMQNSDKDRARINAQHALQLASCLSSS</sequence>
<dbReference type="AlphaFoldDB" id="A0A2V0QBL6"/>
<gene>
    <name evidence="1" type="ORF">KPSA1_03805</name>
    <name evidence="2" type="ORF">KPSA3_03066</name>
</gene>
<evidence type="ECO:0000313" key="4">
    <source>
        <dbReference type="Proteomes" id="UP000248291"/>
    </source>
</evidence>
<proteinExistence type="predicted"/>
<name>A0A2V0QBL6_PSESF</name>
<organism evidence="1 3">
    <name type="scientific">Pseudomonas syringae pv. actinidiae</name>
    <dbReference type="NCBI Taxonomy" id="103796"/>
    <lineage>
        <taxon>Bacteria</taxon>
        <taxon>Pseudomonadati</taxon>
        <taxon>Pseudomonadota</taxon>
        <taxon>Gammaproteobacteria</taxon>
        <taxon>Pseudomonadales</taxon>
        <taxon>Pseudomonadaceae</taxon>
        <taxon>Pseudomonas</taxon>
        <taxon>Pseudomonas syringae</taxon>
    </lineage>
</organism>
<evidence type="ECO:0000313" key="1">
    <source>
        <dbReference type="EMBL" id="GBH10389.1"/>
    </source>
</evidence>
<dbReference type="EMBL" id="BGJZ01000184">
    <property type="protein sequence ID" value="GBH10389.1"/>
    <property type="molecule type" value="Genomic_DNA"/>
</dbReference>
<dbReference type="EMBL" id="BGKA01000097">
    <property type="protein sequence ID" value="GBH17105.1"/>
    <property type="molecule type" value="Genomic_DNA"/>
</dbReference>